<sequence>MEFAKEKANGFWIGKRNLIVEKATYDREAPQQISQPRFELNYGGFRGSRAQGQNRAFDGKDMGYGKELKDVEKRISLNLNPVDVDWLTRSAVAKLKALTTPELVQNALRELNFNDVSVKSLGGMKIIITFQSRDDRTNALANPTIVNWFKLIKPWNGEVAGESRIIWLKCRGMPLTVWNVASFKRMGEIWGEFITLDVETMKEESYDVGRLMIATEQPQRIEEWINITVKGKIHKVKVWEEDCDDIFNEKPISDWVNKQHDELRVLHDSDQAKVNEPSLSKNVREKVVAKNTLGINKEGDQDQDRLKDDVKGDVDAVNQQMENFWLLLQLAIAIAPSFDIFAKASESLVLYCIRAFGFNRFLIS</sequence>
<accession>A0ACB7YUY9</accession>
<protein>
    <submittedName>
        <fullName evidence="1">Uncharacterized protein</fullName>
    </submittedName>
</protein>
<dbReference type="Proteomes" id="UP000828048">
    <property type="component" value="Chromosome 3"/>
</dbReference>
<organism evidence="1 2">
    <name type="scientific">Vaccinium darrowii</name>
    <dbReference type="NCBI Taxonomy" id="229202"/>
    <lineage>
        <taxon>Eukaryota</taxon>
        <taxon>Viridiplantae</taxon>
        <taxon>Streptophyta</taxon>
        <taxon>Embryophyta</taxon>
        <taxon>Tracheophyta</taxon>
        <taxon>Spermatophyta</taxon>
        <taxon>Magnoliopsida</taxon>
        <taxon>eudicotyledons</taxon>
        <taxon>Gunneridae</taxon>
        <taxon>Pentapetalae</taxon>
        <taxon>asterids</taxon>
        <taxon>Ericales</taxon>
        <taxon>Ericaceae</taxon>
        <taxon>Vaccinioideae</taxon>
        <taxon>Vaccinieae</taxon>
        <taxon>Vaccinium</taxon>
    </lineage>
</organism>
<evidence type="ECO:0000313" key="1">
    <source>
        <dbReference type="EMBL" id="KAH7856735.1"/>
    </source>
</evidence>
<name>A0ACB7YUY9_9ERIC</name>
<reference evidence="1 2" key="1">
    <citation type="journal article" date="2021" name="Hortic Res">
        <title>High-quality reference genome and annotation aids understanding of berry development for evergreen blueberry (Vaccinium darrowii).</title>
        <authorList>
            <person name="Yu J."/>
            <person name="Hulse-Kemp A.M."/>
            <person name="Babiker E."/>
            <person name="Staton M."/>
        </authorList>
    </citation>
    <scope>NUCLEOTIDE SEQUENCE [LARGE SCALE GENOMIC DNA]</scope>
    <source>
        <strain evidence="2">cv. NJ 8807/NJ 8810</strain>
        <tissue evidence="1">Young leaf</tissue>
    </source>
</reference>
<gene>
    <name evidence="1" type="ORF">Vadar_004907</name>
</gene>
<comment type="caution">
    <text evidence="1">The sequence shown here is derived from an EMBL/GenBank/DDBJ whole genome shotgun (WGS) entry which is preliminary data.</text>
</comment>
<keyword evidence="2" id="KW-1185">Reference proteome</keyword>
<evidence type="ECO:0000313" key="2">
    <source>
        <dbReference type="Proteomes" id="UP000828048"/>
    </source>
</evidence>
<proteinExistence type="predicted"/>
<dbReference type="EMBL" id="CM037153">
    <property type="protein sequence ID" value="KAH7856735.1"/>
    <property type="molecule type" value="Genomic_DNA"/>
</dbReference>